<name>A0A1E3P753_WICAA</name>
<protein>
    <recommendedName>
        <fullName evidence="10">SDE2-like domain-containing protein</fullName>
    </recommendedName>
</protein>
<dbReference type="InterPro" id="IPR051421">
    <property type="entry name" value="RNA_Proc_DNA_Dmg_Regulator"/>
</dbReference>
<comment type="similarity">
    <text evidence="3">Belongs to the SDE2 family.</text>
</comment>
<sequence>MSGSEEKCIIFVKCINGIDDFQFDVPMDSSITNVKQQVRDRLPPSVVPRASISSMGGLDINPYKNVHDLYYSVTSNQASDFTKFLNLKINICLCGGKGGFGQLLKAQAHSMSKKKNRKNLKSNSKDYFKTLDGRRVKTIKKIKQLDEYMSTLDEHEKTKIAEKKAKLQKILDVDLNKNVKFEDTKFLDDVEKQLEEIRESVNYVESSSSDDEISSDDESDEGNSQSIQEGSSASSSSSTKNRRSKFTSFFDEDEDDDEIEKEQSTKSLPNSKGKEIEV</sequence>
<dbReference type="OrthoDB" id="547031at2759"/>
<dbReference type="RefSeq" id="XP_019040463.1">
    <property type="nucleotide sequence ID" value="XM_019184102.1"/>
</dbReference>
<keyword evidence="8" id="KW-0131">Cell cycle</keyword>
<dbReference type="Proteomes" id="UP000094112">
    <property type="component" value="Unassembled WGS sequence"/>
</dbReference>
<evidence type="ECO:0000313" key="11">
    <source>
        <dbReference type="EMBL" id="ODQ61256.1"/>
    </source>
</evidence>
<reference evidence="11 12" key="1">
    <citation type="journal article" date="2016" name="Proc. Natl. Acad. Sci. U.S.A.">
        <title>Comparative genomics of biotechnologically important yeasts.</title>
        <authorList>
            <person name="Riley R."/>
            <person name="Haridas S."/>
            <person name="Wolfe K.H."/>
            <person name="Lopes M.R."/>
            <person name="Hittinger C.T."/>
            <person name="Goeker M."/>
            <person name="Salamov A.A."/>
            <person name="Wisecaver J.H."/>
            <person name="Long T.M."/>
            <person name="Calvey C.H."/>
            <person name="Aerts A.L."/>
            <person name="Barry K.W."/>
            <person name="Choi C."/>
            <person name="Clum A."/>
            <person name="Coughlan A.Y."/>
            <person name="Deshpande S."/>
            <person name="Douglass A.P."/>
            <person name="Hanson S.J."/>
            <person name="Klenk H.-P."/>
            <person name="LaButti K.M."/>
            <person name="Lapidus A."/>
            <person name="Lindquist E.A."/>
            <person name="Lipzen A.M."/>
            <person name="Meier-Kolthoff J.P."/>
            <person name="Ohm R.A."/>
            <person name="Otillar R.P."/>
            <person name="Pangilinan J.L."/>
            <person name="Peng Y."/>
            <person name="Rokas A."/>
            <person name="Rosa C.A."/>
            <person name="Scheuner C."/>
            <person name="Sibirny A.A."/>
            <person name="Slot J.C."/>
            <person name="Stielow J.B."/>
            <person name="Sun H."/>
            <person name="Kurtzman C.P."/>
            <person name="Blackwell M."/>
            <person name="Grigoriev I.V."/>
            <person name="Jeffries T.W."/>
        </authorList>
    </citation>
    <scope>NUCLEOTIDE SEQUENCE [LARGE SCALE GENOMIC DNA]</scope>
    <source>
        <strain evidence="12">ATCC 58044 / CBS 1984 / NCYC 433 / NRRL Y-366-8</strain>
    </source>
</reference>
<evidence type="ECO:0000256" key="2">
    <source>
        <dbReference type="ARBA" id="ARBA00004496"/>
    </source>
</evidence>
<dbReference type="AlphaFoldDB" id="A0A1E3P753"/>
<dbReference type="Pfam" id="PF22782">
    <property type="entry name" value="SDE2"/>
    <property type="match status" value="1"/>
</dbReference>
<keyword evidence="6" id="KW-0508">mRNA splicing</keyword>
<feature type="region of interest" description="Disordered" evidence="9">
    <location>
        <begin position="201"/>
        <end position="278"/>
    </location>
</feature>
<evidence type="ECO:0000256" key="5">
    <source>
        <dbReference type="ARBA" id="ARBA00022664"/>
    </source>
</evidence>
<keyword evidence="5" id="KW-0507">mRNA processing</keyword>
<dbReference type="GO" id="GO:0005634">
    <property type="term" value="C:nucleus"/>
    <property type="evidence" value="ECO:0007669"/>
    <property type="project" value="UniProtKB-SubCell"/>
</dbReference>
<evidence type="ECO:0000256" key="1">
    <source>
        <dbReference type="ARBA" id="ARBA00004123"/>
    </source>
</evidence>
<dbReference type="GO" id="GO:0005737">
    <property type="term" value="C:cytoplasm"/>
    <property type="evidence" value="ECO:0007669"/>
    <property type="project" value="UniProtKB-SubCell"/>
</dbReference>
<evidence type="ECO:0000259" key="10">
    <source>
        <dbReference type="Pfam" id="PF22782"/>
    </source>
</evidence>
<accession>A0A1E3P753</accession>
<feature type="compositionally biased region" description="Acidic residues" evidence="9">
    <location>
        <begin position="208"/>
        <end position="221"/>
    </location>
</feature>
<dbReference type="GO" id="GO:0006397">
    <property type="term" value="P:mRNA processing"/>
    <property type="evidence" value="ECO:0007669"/>
    <property type="project" value="UniProtKB-KW"/>
</dbReference>
<evidence type="ECO:0000256" key="7">
    <source>
        <dbReference type="ARBA" id="ARBA00023242"/>
    </source>
</evidence>
<comment type="subcellular location">
    <subcellularLocation>
        <location evidence="2">Cytoplasm</location>
    </subcellularLocation>
    <subcellularLocation>
        <location evidence="1">Nucleus</location>
    </subcellularLocation>
</comment>
<evidence type="ECO:0000256" key="4">
    <source>
        <dbReference type="ARBA" id="ARBA00022490"/>
    </source>
</evidence>
<evidence type="ECO:0000256" key="9">
    <source>
        <dbReference type="SAM" id="MobiDB-lite"/>
    </source>
</evidence>
<dbReference type="GeneID" id="30201348"/>
<keyword evidence="7" id="KW-0539">Nucleus</keyword>
<keyword evidence="4" id="KW-0963">Cytoplasm</keyword>
<dbReference type="GO" id="GO:0008380">
    <property type="term" value="P:RNA splicing"/>
    <property type="evidence" value="ECO:0007669"/>
    <property type="project" value="UniProtKB-KW"/>
</dbReference>
<proteinExistence type="inferred from homology"/>
<feature type="compositionally biased region" description="Low complexity" evidence="9">
    <location>
        <begin position="223"/>
        <end position="239"/>
    </location>
</feature>
<dbReference type="EMBL" id="KV454209">
    <property type="protein sequence ID" value="ODQ61256.1"/>
    <property type="molecule type" value="Genomic_DNA"/>
</dbReference>
<evidence type="ECO:0000313" key="12">
    <source>
        <dbReference type="Proteomes" id="UP000094112"/>
    </source>
</evidence>
<dbReference type="STRING" id="683960.A0A1E3P753"/>
<organism evidence="11 12">
    <name type="scientific">Wickerhamomyces anomalus (strain ATCC 58044 / CBS 1984 / NCYC 433 / NRRL Y-366-8)</name>
    <name type="common">Yeast</name>
    <name type="synonym">Hansenula anomala</name>
    <dbReference type="NCBI Taxonomy" id="683960"/>
    <lineage>
        <taxon>Eukaryota</taxon>
        <taxon>Fungi</taxon>
        <taxon>Dikarya</taxon>
        <taxon>Ascomycota</taxon>
        <taxon>Saccharomycotina</taxon>
        <taxon>Saccharomycetes</taxon>
        <taxon>Phaffomycetales</taxon>
        <taxon>Wickerhamomycetaceae</taxon>
        <taxon>Wickerhamomyces</taxon>
    </lineage>
</organism>
<dbReference type="PANTHER" id="PTHR12786:SF1">
    <property type="entry name" value="SPLICING REGULATOR SDE2"/>
    <property type="match status" value="1"/>
</dbReference>
<dbReference type="InterPro" id="IPR053822">
    <property type="entry name" value="SDE2-like_dom"/>
</dbReference>
<feature type="compositionally biased region" description="Acidic residues" evidence="9">
    <location>
        <begin position="250"/>
        <end position="260"/>
    </location>
</feature>
<evidence type="ECO:0000256" key="6">
    <source>
        <dbReference type="ARBA" id="ARBA00023187"/>
    </source>
</evidence>
<dbReference type="PANTHER" id="PTHR12786">
    <property type="entry name" value="SPLICING FACTOR SF3A-RELATED"/>
    <property type="match status" value="1"/>
</dbReference>
<feature type="domain" description="SDE2-like" evidence="10">
    <location>
        <begin position="95"/>
        <end position="202"/>
    </location>
</feature>
<keyword evidence="12" id="KW-1185">Reference proteome</keyword>
<evidence type="ECO:0000256" key="8">
    <source>
        <dbReference type="ARBA" id="ARBA00023306"/>
    </source>
</evidence>
<evidence type="ECO:0000256" key="3">
    <source>
        <dbReference type="ARBA" id="ARBA00008726"/>
    </source>
</evidence>
<gene>
    <name evidence="11" type="ORF">WICANDRAFT_67852</name>
</gene>